<dbReference type="GO" id="GO:0005886">
    <property type="term" value="C:plasma membrane"/>
    <property type="evidence" value="ECO:0007669"/>
    <property type="project" value="UniProtKB-SubCell"/>
</dbReference>
<feature type="domain" description="Mechanosensitive ion channel MscS" evidence="6">
    <location>
        <begin position="311"/>
        <end position="393"/>
    </location>
</feature>
<evidence type="ECO:0000259" key="6">
    <source>
        <dbReference type="Pfam" id="PF00924"/>
    </source>
</evidence>
<evidence type="ECO:0000256" key="4">
    <source>
        <dbReference type="ARBA" id="ARBA00022989"/>
    </source>
</evidence>
<dbReference type="InterPro" id="IPR023408">
    <property type="entry name" value="MscS_beta-dom_sf"/>
</dbReference>
<organism evidence="7 8">
    <name type="scientific">Campylobacter sputorum subsp. sputorum</name>
    <dbReference type="NCBI Taxonomy" id="32024"/>
    <lineage>
        <taxon>Bacteria</taxon>
        <taxon>Pseudomonadati</taxon>
        <taxon>Campylobacterota</taxon>
        <taxon>Epsilonproteobacteria</taxon>
        <taxon>Campylobacterales</taxon>
        <taxon>Campylobacteraceae</taxon>
        <taxon>Campylobacter</taxon>
    </lineage>
</organism>
<dbReference type="InterPro" id="IPR011066">
    <property type="entry name" value="MscS_channel_C_sf"/>
</dbReference>
<dbReference type="EMBL" id="UFVD01000001">
    <property type="protein sequence ID" value="SUX11149.1"/>
    <property type="molecule type" value="Genomic_DNA"/>
</dbReference>
<name>A0A381DKE3_9BACT</name>
<keyword evidence="4" id="KW-1133">Transmembrane helix</keyword>
<gene>
    <name evidence="7" type="ORF">NCTC12475_01364</name>
</gene>
<evidence type="ECO:0000313" key="8">
    <source>
        <dbReference type="Proteomes" id="UP000254920"/>
    </source>
</evidence>
<dbReference type="InterPro" id="IPR010920">
    <property type="entry name" value="LSM_dom_sf"/>
</dbReference>
<dbReference type="OrthoDB" id="5337452at2"/>
<evidence type="ECO:0000256" key="5">
    <source>
        <dbReference type="ARBA" id="ARBA00023136"/>
    </source>
</evidence>
<evidence type="ECO:0000256" key="2">
    <source>
        <dbReference type="ARBA" id="ARBA00022475"/>
    </source>
</evidence>
<evidence type="ECO:0000256" key="3">
    <source>
        <dbReference type="ARBA" id="ARBA00022692"/>
    </source>
</evidence>
<dbReference type="RefSeq" id="WP_089181919.1">
    <property type="nucleotide sequence ID" value="NZ_CP043427.1"/>
</dbReference>
<dbReference type="SUPFAM" id="SSF50182">
    <property type="entry name" value="Sm-like ribonucleoproteins"/>
    <property type="match status" value="1"/>
</dbReference>
<dbReference type="Gene3D" id="3.30.70.100">
    <property type="match status" value="1"/>
</dbReference>
<evidence type="ECO:0000256" key="1">
    <source>
        <dbReference type="ARBA" id="ARBA00004651"/>
    </source>
</evidence>
<dbReference type="STRING" id="32024.GCA_000788295_01608"/>
<evidence type="ECO:0000313" key="7">
    <source>
        <dbReference type="EMBL" id="SUX11149.1"/>
    </source>
</evidence>
<proteinExistence type="predicted"/>
<dbReference type="SUPFAM" id="SSF82689">
    <property type="entry name" value="Mechanosensitive channel protein MscS (YggB), C-terminal domain"/>
    <property type="match status" value="1"/>
</dbReference>
<protein>
    <submittedName>
        <fullName evidence="7">Mechanosensitive ion channel family protein</fullName>
    </submittedName>
</protein>
<dbReference type="GeneID" id="93090016"/>
<keyword evidence="3" id="KW-0812">Transmembrane</keyword>
<dbReference type="GO" id="GO:0008381">
    <property type="term" value="F:mechanosensitive monoatomic ion channel activity"/>
    <property type="evidence" value="ECO:0007669"/>
    <property type="project" value="UniProtKB-ARBA"/>
</dbReference>
<dbReference type="Proteomes" id="UP000254920">
    <property type="component" value="Unassembled WGS sequence"/>
</dbReference>
<reference evidence="7 8" key="1">
    <citation type="submission" date="2018-06" db="EMBL/GenBank/DDBJ databases">
        <authorList>
            <consortium name="Pathogen Informatics"/>
            <person name="Doyle S."/>
        </authorList>
    </citation>
    <scope>NUCLEOTIDE SEQUENCE [LARGE SCALE GENOMIC DNA]</scope>
    <source>
        <strain evidence="7 8">NCTC12475</strain>
    </source>
</reference>
<keyword evidence="8" id="KW-1185">Reference proteome</keyword>
<comment type="subcellular location">
    <subcellularLocation>
        <location evidence="1">Cell membrane</location>
        <topology evidence="1">Multi-pass membrane protein</topology>
    </subcellularLocation>
</comment>
<dbReference type="AlphaFoldDB" id="A0A381DKE3"/>
<dbReference type="PANTHER" id="PTHR30566:SF5">
    <property type="entry name" value="MECHANOSENSITIVE ION CHANNEL PROTEIN 1, MITOCHONDRIAL-RELATED"/>
    <property type="match status" value="1"/>
</dbReference>
<dbReference type="PANTHER" id="PTHR30566">
    <property type="entry name" value="YNAI-RELATED MECHANOSENSITIVE ION CHANNEL"/>
    <property type="match status" value="1"/>
</dbReference>
<dbReference type="Gene3D" id="2.30.30.60">
    <property type="match status" value="1"/>
</dbReference>
<sequence>MKKILILFAIFFISLAYSETNTTFYDKNTSLETLENLQSSLKNIDNSLKDNIWFIRYSNFNAYQKMKDEAELLASEIKKNSKNEKVVTELEKNLVTLNKQMEVFKEFEKSPFVNMTQPTPIEDGISIKNPFDIISGFSAIKRLNSQLAEYTNKMANLQILISKFEEKKDILLQIENIAPSKEISNLIQKTNYYLNEFNSANDIMYTTLNVYEKQVNETIHSITKDMKEQATNAFSIAILIFIIIAVSFLFKYIAKKYIDQNERVYTANKIINFINVTLIVIILLFAYIENVTYLVTVLGFASAGLAIAMKDMFMSLLGWIVVVFGGTYHVGDRIKVRRDGENIVGDIIDISLLRITIYEDITLITYKETRRAGRIIFVPNNYIFTDLIANYTHYGMKTVWDGIDIMITFESNHKKAMYIIKNIARKYSKGYTDIAKKEMNKLRSQYSIKNPNVEPRIFSFFEPYGINISVWYMANAYTVLSLRSTISFEIIEAIKMESDIEITYPKQTLFMNKTSKKMPDIAKQIGEELLY</sequence>
<keyword evidence="5" id="KW-0472">Membrane</keyword>
<accession>A0A381DKE3</accession>
<dbReference type="InterPro" id="IPR006685">
    <property type="entry name" value="MscS_channel_2nd"/>
</dbReference>
<dbReference type="Pfam" id="PF00924">
    <property type="entry name" value="MS_channel_2nd"/>
    <property type="match status" value="1"/>
</dbReference>
<keyword evidence="2" id="KW-1003">Cell membrane</keyword>